<dbReference type="AlphaFoldDB" id="A0A382BUE0"/>
<dbReference type="SUPFAM" id="SSF103473">
    <property type="entry name" value="MFS general substrate transporter"/>
    <property type="match status" value="1"/>
</dbReference>
<feature type="domain" description="Major facilitator superfamily (MFS) profile" evidence="2">
    <location>
        <begin position="34"/>
        <end position="224"/>
    </location>
</feature>
<keyword evidence="1" id="KW-1133">Transmembrane helix</keyword>
<feature type="transmembrane region" description="Helical" evidence="1">
    <location>
        <begin position="162"/>
        <end position="185"/>
    </location>
</feature>
<dbReference type="InterPro" id="IPR036259">
    <property type="entry name" value="MFS_trans_sf"/>
</dbReference>
<gene>
    <name evidence="3" type="ORF">METZ01_LOCUS169995</name>
</gene>
<keyword evidence="1" id="KW-0812">Transmembrane</keyword>
<feature type="transmembrane region" description="Helical" evidence="1">
    <location>
        <begin position="34"/>
        <end position="57"/>
    </location>
</feature>
<evidence type="ECO:0000256" key="1">
    <source>
        <dbReference type="SAM" id="Phobius"/>
    </source>
</evidence>
<organism evidence="3">
    <name type="scientific">marine metagenome</name>
    <dbReference type="NCBI Taxonomy" id="408172"/>
    <lineage>
        <taxon>unclassified sequences</taxon>
        <taxon>metagenomes</taxon>
        <taxon>ecological metagenomes</taxon>
    </lineage>
</organism>
<feature type="transmembrane region" description="Helical" evidence="1">
    <location>
        <begin position="127"/>
        <end position="150"/>
    </location>
</feature>
<feature type="transmembrane region" description="Helical" evidence="1">
    <location>
        <begin position="103"/>
        <end position="121"/>
    </location>
</feature>
<dbReference type="InterPro" id="IPR050327">
    <property type="entry name" value="Proton-linked_MCT"/>
</dbReference>
<protein>
    <recommendedName>
        <fullName evidence="2">Major facilitator superfamily (MFS) profile domain-containing protein</fullName>
    </recommendedName>
</protein>
<feature type="transmembrane region" description="Helical" evidence="1">
    <location>
        <begin position="191"/>
        <end position="211"/>
    </location>
</feature>
<dbReference type="PANTHER" id="PTHR11360">
    <property type="entry name" value="MONOCARBOXYLATE TRANSPORTER"/>
    <property type="match status" value="1"/>
</dbReference>
<accession>A0A382BUE0</accession>
<keyword evidence="1" id="KW-0472">Membrane</keyword>
<dbReference type="InterPro" id="IPR020846">
    <property type="entry name" value="MFS_dom"/>
</dbReference>
<feature type="transmembrane region" description="Helical" evidence="1">
    <location>
        <begin position="69"/>
        <end position="91"/>
    </location>
</feature>
<evidence type="ECO:0000259" key="2">
    <source>
        <dbReference type="PROSITE" id="PS50850"/>
    </source>
</evidence>
<dbReference type="GO" id="GO:0022857">
    <property type="term" value="F:transmembrane transporter activity"/>
    <property type="evidence" value="ECO:0007669"/>
    <property type="project" value="InterPro"/>
</dbReference>
<dbReference type="Gene3D" id="1.20.1250.20">
    <property type="entry name" value="MFS general substrate transporter like domains"/>
    <property type="match status" value="1"/>
</dbReference>
<name>A0A382BUE0_9ZZZZ</name>
<dbReference type="Pfam" id="PF07690">
    <property type="entry name" value="MFS_1"/>
    <property type="match status" value="1"/>
</dbReference>
<sequence length="224" mass="24340">QVPDQETRGATHDVQSPTVTPFLDTVIPLIKNPVFWLIFITFAAFAATQGMFVSQIFPLLQSKGISDSTAVILASLIGPMQVLARFILFLAEHFSSRDIPATKIATLCLMAFVGTSVLLLFGDGKFLMVLVFVTIQGGMYGLVSIVRPVLTSDYLGTRNFGVIFSLTSMGFVWGFAVAPGIAGWIAEIWNYDAVLMTTILVSILGLISLAFSKRFQKMDVKSGT</sequence>
<feature type="non-terminal residue" evidence="3">
    <location>
        <position position="1"/>
    </location>
</feature>
<proteinExistence type="predicted"/>
<evidence type="ECO:0000313" key="3">
    <source>
        <dbReference type="EMBL" id="SVB17141.1"/>
    </source>
</evidence>
<dbReference type="InterPro" id="IPR011701">
    <property type="entry name" value="MFS"/>
</dbReference>
<reference evidence="3" key="1">
    <citation type="submission" date="2018-05" db="EMBL/GenBank/DDBJ databases">
        <authorList>
            <person name="Lanie J.A."/>
            <person name="Ng W.-L."/>
            <person name="Kazmierczak K.M."/>
            <person name="Andrzejewski T.M."/>
            <person name="Davidsen T.M."/>
            <person name="Wayne K.J."/>
            <person name="Tettelin H."/>
            <person name="Glass J.I."/>
            <person name="Rusch D."/>
            <person name="Podicherti R."/>
            <person name="Tsui H.-C.T."/>
            <person name="Winkler M.E."/>
        </authorList>
    </citation>
    <scope>NUCLEOTIDE SEQUENCE</scope>
</reference>
<dbReference type="EMBL" id="UINC01031307">
    <property type="protein sequence ID" value="SVB17141.1"/>
    <property type="molecule type" value="Genomic_DNA"/>
</dbReference>
<dbReference type="PROSITE" id="PS50850">
    <property type="entry name" value="MFS"/>
    <property type="match status" value="1"/>
</dbReference>